<evidence type="ECO:0000313" key="4">
    <source>
        <dbReference type="Proteomes" id="UP000001542"/>
    </source>
</evidence>
<evidence type="ECO:0000256" key="1">
    <source>
        <dbReference type="SAM" id="Coils"/>
    </source>
</evidence>
<feature type="compositionally biased region" description="Basic and acidic residues" evidence="2">
    <location>
        <begin position="955"/>
        <end position="983"/>
    </location>
</feature>
<feature type="region of interest" description="Disordered" evidence="2">
    <location>
        <begin position="450"/>
        <end position="533"/>
    </location>
</feature>
<accession>A2E915</accession>
<feature type="compositionally biased region" description="Low complexity" evidence="2">
    <location>
        <begin position="276"/>
        <end position="290"/>
    </location>
</feature>
<dbReference type="InParanoid" id="A2E915"/>
<organism evidence="3 4">
    <name type="scientific">Trichomonas vaginalis (strain ATCC PRA-98 / G3)</name>
    <dbReference type="NCBI Taxonomy" id="412133"/>
    <lineage>
        <taxon>Eukaryota</taxon>
        <taxon>Metamonada</taxon>
        <taxon>Parabasalia</taxon>
        <taxon>Trichomonadida</taxon>
        <taxon>Trichomonadidae</taxon>
        <taxon>Trichomonas</taxon>
    </lineage>
</organism>
<dbReference type="SMR" id="A2E915"/>
<name>A2E915_TRIV3</name>
<dbReference type="RefSeq" id="XP_001323032.1">
    <property type="nucleotide sequence ID" value="XM_001322997.1"/>
</dbReference>
<feature type="compositionally biased region" description="Polar residues" evidence="2">
    <location>
        <begin position="794"/>
        <end position="814"/>
    </location>
</feature>
<proteinExistence type="predicted"/>
<feature type="compositionally biased region" description="Low complexity" evidence="2">
    <location>
        <begin position="185"/>
        <end position="215"/>
    </location>
</feature>
<dbReference type="Proteomes" id="UP000001542">
    <property type="component" value="Unassembled WGS sequence"/>
</dbReference>
<keyword evidence="4" id="KW-1185">Reference proteome</keyword>
<sequence>MSVSHRGTETLESLIRDTEALDIGIQFNPLKDIILELANRVDFAIKKTTTVQKVDDSTTLEDIQNINRKISDLQKTQEKNGKEYSEEIRELKSFFSFQIKDVKEKFDKSLANMLDTISTGEMNKPIAEPIPTSTKSFDDNQLEEDLSTLKKRFDNFLIQYNQQYQTTQQLLQLLQQTQSAEPIITPIPTQTPSANPKSEPTSPKKTTSSRTGSTTKESENTVEQAPPQPSEENKTEVVEEKPVIEVQEKDFHPETQTNPIQDAVTIESPKSDTKDQVPSQQISSVPVSSRSDPRIDDILIQLNALQDGRKADNERSSQMAKTINKIIAEAENQRKDHLQFKTELSGYSSEFERLLEKITENAVAMEKLDKSLTQRQYEIQNEVLQSQATLQDFINKYKPNEPSVSPDEISNIKSSIETIQNEKTNTDARIEGYINSLKLEIESLKNSLNDIKSKPEKTKSTKRLSQAKQESAKSSSRSTTSSRILQKEQSKLDTLVEEAKNEPAEPQTQPNIQPEKLPSSRSTVSTDLPEEQPVKTVKQRLMPLDIPTSTEYFETETQTEINQIPVTRYSIATPIDSKPNEIAVHEILHKDAEVVKVSEQKSEVILSPKETTKPSREMSQPFIVEKIIDLSTKEYRPSSPVTPNQSVITPKEFTFEHLSTVTIVSEYKPPPVILQVDDANQDSIKKLQDSLTSLMNKSDNEHFKSIESLISVQQGQINKIQDQVNSFKNKPQIVYSNAVSQASIEIPQKISNQEIPQIVTQEERASSPVSRGFFSSRTADVLPNTSAIIVGPDGSTSNGIATAVTSNDPTPNQPLSKASSKSSLKESRPVTPASKQQSRPQSVESQKRPATAESSKSTKEKPNNTLVHVIQADIPAPKKMTAIPTYIPSTGDKPDAAVVKMIMDLQQHMVDYEMENQQKKEELEHVISRLDSDEKQINNIISTMRSLKSSIKSHNSSEKIQKQEKTPKQEHTSYKPPEKELVKPKHASPPQSPKEKVLEREPPKEIAPEAPKETNKQVTIQLPAEEELQAEEETKSNLEIKEKPEEAPKLQPSRSMDQLQQVTEEQLRIFRDAITDLRSRIQILEKSRRDAVLMNSNHQLPIDNISDPNLAGQNQINSNFDNQIRSLRKRFDDQISNLDMTTKDQRQELYNFMKSAQDQNSKIVDSVSHLQDDVRNLQIAMEKVKDVQYTAPPPSQPLTMPPTLDLDKFQIKKNKKPKFDVPNEPPVLNITTLDVPEVNDESGPDTPIIVETKPSSKVETKAVTPKRVNSSQQLHKRPTLDQLIEVASQNEDGTMQIPDNIIPEPTNAPAPSITSEDEQPFFGRRIPQPVEEVTVMNAERRQDILETMLPYLVDLRTDLQMKIDNAVERTRVAEQNVTNKVDKDYVEKFFRNMRYQMTEVVERVEQVQQAVPDRVTHEELKEFINDLYHTLSKETSTPAGTVSYKCLFCGQTRNTIAGLITDPKVADALGEVPKTRAASRGGIIYGSDKQAYKGTTKYGKPTVASSLDKYLPPLKSPTESK</sequence>
<dbReference type="KEGG" id="tva:4768747"/>
<keyword evidence="1" id="KW-0175">Coiled coil</keyword>
<dbReference type="VEuPathDB" id="TrichDB:TVAGG3_0541990"/>
<evidence type="ECO:0000313" key="3">
    <source>
        <dbReference type="EMBL" id="EAY10809.1"/>
    </source>
</evidence>
<feature type="compositionally biased region" description="Low complexity" evidence="2">
    <location>
        <begin position="466"/>
        <end position="483"/>
    </location>
</feature>
<feature type="region of interest" description="Disordered" evidence="2">
    <location>
        <begin position="185"/>
        <end position="290"/>
    </location>
</feature>
<reference evidence="3" key="2">
    <citation type="journal article" date="2007" name="Science">
        <title>Draft genome sequence of the sexually transmitted pathogen Trichomonas vaginalis.</title>
        <authorList>
            <person name="Carlton J.M."/>
            <person name="Hirt R.P."/>
            <person name="Silva J.C."/>
            <person name="Delcher A.L."/>
            <person name="Schatz M."/>
            <person name="Zhao Q."/>
            <person name="Wortman J.R."/>
            <person name="Bidwell S.L."/>
            <person name="Alsmark U.C.M."/>
            <person name="Besteiro S."/>
            <person name="Sicheritz-Ponten T."/>
            <person name="Noel C.J."/>
            <person name="Dacks J.B."/>
            <person name="Foster P.G."/>
            <person name="Simillion C."/>
            <person name="Van de Peer Y."/>
            <person name="Miranda-Saavedra D."/>
            <person name="Barton G.J."/>
            <person name="Westrop G.D."/>
            <person name="Mueller S."/>
            <person name="Dessi D."/>
            <person name="Fiori P.L."/>
            <person name="Ren Q."/>
            <person name="Paulsen I."/>
            <person name="Zhang H."/>
            <person name="Bastida-Corcuera F.D."/>
            <person name="Simoes-Barbosa A."/>
            <person name="Brown M.T."/>
            <person name="Hayes R.D."/>
            <person name="Mukherjee M."/>
            <person name="Okumura C.Y."/>
            <person name="Schneider R."/>
            <person name="Smith A.J."/>
            <person name="Vanacova S."/>
            <person name="Villalvazo M."/>
            <person name="Haas B.J."/>
            <person name="Pertea M."/>
            <person name="Feldblyum T.V."/>
            <person name="Utterback T.R."/>
            <person name="Shu C.L."/>
            <person name="Osoegawa K."/>
            <person name="de Jong P.J."/>
            <person name="Hrdy I."/>
            <person name="Horvathova L."/>
            <person name="Zubacova Z."/>
            <person name="Dolezal P."/>
            <person name="Malik S.B."/>
            <person name="Logsdon J.M. Jr."/>
            <person name="Henze K."/>
            <person name="Gupta A."/>
            <person name="Wang C.C."/>
            <person name="Dunne R.L."/>
            <person name="Upcroft J.A."/>
            <person name="Upcroft P."/>
            <person name="White O."/>
            <person name="Salzberg S.L."/>
            <person name="Tang P."/>
            <person name="Chiu C.-H."/>
            <person name="Lee Y.-S."/>
            <person name="Embley T.M."/>
            <person name="Coombs G.H."/>
            <person name="Mottram J.C."/>
            <person name="Tachezy J."/>
            <person name="Fraser-Liggett C.M."/>
            <person name="Johnson P.J."/>
        </authorList>
    </citation>
    <scope>NUCLEOTIDE SEQUENCE [LARGE SCALE GENOMIC DNA]</scope>
    <source>
        <strain evidence="3">G3</strain>
    </source>
</reference>
<feature type="coiled-coil region" evidence="1">
    <location>
        <begin position="902"/>
        <end position="936"/>
    </location>
</feature>
<feature type="region of interest" description="Disordered" evidence="2">
    <location>
        <begin position="948"/>
        <end position="1055"/>
    </location>
</feature>
<dbReference type="STRING" id="5722.A2E915"/>
<dbReference type="EMBL" id="DS113331">
    <property type="protein sequence ID" value="EAY10809.1"/>
    <property type="molecule type" value="Genomic_DNA"/>
</dbReference>
<reference evidence="3" key="1">
    <citation type="submission" date="2006-10" db="EMBL/GenBank/DDBJ databases">
        <authorList>
            <person name="Amadeo P."/>
            <person name="Zhao Q."/>
            <person name="Wortman J."/>
            <person name="Fraser-Liggett C."/>
            <person name="Carlton J."/>
        </authorList>
    </citation>
    <scope>NUCLEOTIDE SEQUENCE</scope>
    <source>
        <strain evidence="3">G3</strain>
    </source>
</reference>
<protein>
    <submittedName>
        <fullName evidence="3">Uncharacterized protein</fullName>
    </submittedName>
</protein>
<evidence type="ECO:0000256" key="2">
    <source>
        <dbReference type="SAM" id="MobiDB-lite"/>
    </source>
</evidence>
<feature type="compositionally biased region" description="Basic and acidic residues" evidence="2">
    <location>
        <begin position="1032"/>
        <end position="1048"/>
    </location>
</feature>
<gene>
    <name evidence="3" type="ORF">TVAG_258110</name>
</gene>
<feature type="compositionally biased region" description="Polar residues" evidence="2">
    <location>
        <begin position="833"/>
        <end position="844"/>
    </location>
</feature>
<feature type="region of interest" description="Disordered" evidence="2">
    <location>
        <begin position="790"/>
        <end position="866"/>
    </location>
</feature>
<feature type="compositionally biased region" description="Basic and acidic residues" evidence="2">
    <location>
        <begin position="993"/>
        <end position="1015"/>
    </location>
</feature>
<feature type="compositionally biased region" description="Basic and acidic residues" evidence="2">
    <location>
        <begin position="231"/>
        <end position="253"/>
    </location>
</feature>
<dbReference type="VEuPathDB" id="TrichDB:TVAG_258110"/>